<protein>
    <recommendedName>
        <fullName evidence="3">Normocyte-binding protein</fullName>
    </recommendedName>
</protein>
<gene>
    <name evidence="1" type="ORF">HMPREF9473_04864</name>
</gene>
<dbReference type="RefSeq" id="WP_006782852.1">
    <property type="nucleotide sequence ID" value="NZ_CP040506.1"/>
</dbReference>
<organism evidence="1 2">
    <name type="scientific">Hungatella hathewayi WAL-18680</name>
    <dbReference type="NCBI Taxonomy" id="742737"/>
    <lineage>
        <taxon>Bacteria</taxon>
        <taxon>Bacillati</taxon>
        <taxon>Bacillota</taxon>
        <taxon>Clostridia</taxon>
        <taxon>Lachnospirales</taxon>
        <taxon>Lachnospiraceae</taxon>
        <taxon>Hungatella</taxon>
    </lineage>
</organism>
<proteinExistence type="predicted"/>
<evidence type="ECO:0000313" key="2">
    <source>
        <dbReference type="Proteomes" id="UP000005384"/>
    </source>
</evidence>
<dbReference type="OrthoDB" id="1661761at2"/>
<dbReference type="HOGENOM" id="CLU_052490_0_0_9"/>
<comment type="caution">
    <text evidence="1">The sequence shown here is derived from an EMBL/GenBank/DDBJ whole genome shotgun (WGS) entry which is preliminary data.</text>
</comment>
<accession>G5IMY6</accession>
<reference evidence="1 2" key="1">
    <citation type="submission" date="2011-08" db="EMBL/GenBank/DDBJ databases">
        <title>The Genome Sequence of Clostridium hathewayi WAL-18680.</title>
        <authorList>
            <consortium name="The Broad Institute Genome Sequencing Platform"/>
            <person name="Earl A."/>
            <person name="Ward D."/>
            <person name="Feldgarden M."/>
            <person name="Gevers D."/>
            <person name="Finegold S.M."/>
            <person name="Summanen P.H."/>
            <person name="Molitoris D.R."/>
            <person name="Song M."/>
            <person name="Daigneault M."/>
            <person name="Allen-Vercoe E."/>
            <person name="Young S.K."/>
            <person name="Zeng Q."/>
            <person name="Gargeya S."/>
            <person name="Fitzgerald M."/>
            <person name="Haas B."/>
            <person name="Abouelleil A."/>
            <person name="Alvarado L."/>
            <person name="Arachchi H.M."/>
            <person name="Berlin A."/>
            <person name="Brown A."/>
            <person name="Chapman S.B."/>
            <person name="Chen Z."/>
            <person name="Dunbar C."/>
            <person name="Freedman E."/>
            <person name="Gearin G."/>
            <person name="Gellesch M."/>
            <person name="Goldberg J."/>
            <person name="Griggs A."/>
            <person name="Gujja S."/>
            <person name="Heiman D."/>
            <person name="Howarth C."/>
            <person name="Larson L."/>
            <person name="Lui A."/>
            <person name="MacDonald P.J.P."/>
            <person name="Montmayeur A."/>
            <person name="Murphy C."/>
            <person name="Neiman D."/>
            <person name="Pearson M."/>
            <person name="Priest M."/>
            <person name="Roberts A."/>
            <person name="Saif S."/>
            <person name="Shea T."/>
            <person name="Shenoy N."/>
            <person name="Sisk P."/>
            <person name="Stolte C."/>
            <person name="Sykes S."/>
            <person name="Wortman J."/>
            <person name="Nusbaum C."/>
            <person name="Birren B."/>
        </authorList>
    </citation>
    <scope>NUCLEOTIDE SEQUENCE [LARGE SCALE GENOMIC DNA]</scope>
    <source>
        <strain evidence="1 2">WAL-18680</strain>
    </source>
</reference>
<evidence type="ECO:0000313" key="1">
    <source>
        <dbReference type="EMBL" id="EHI57169.1"/>
    </source>
</evidence>
<dbReference type="Proteomes" id="UP000005384">
    <property type="component" value="Unassembled WGS sequence"/>
</dbReference>
<dbReference type="PATRIC" id="fig|742737.3.peg.4849"/>
<sequence>MREHLSGIYEYDFDFHSYIEKQLRMIDDLDERKYAKRLLLEGMEKMIRCMDERYEQLEQRIYHEIEISDNHYEVAMTVIKRQDYDPTNPTLFPVVEEDIDGSVPEMLEQDTKKSYVGTVYLEQSEKECRRFEGQRFYHGFAIVNGKECIARFRVARANRYREKMEQLYQLFQDNEVPWKTVNTGHLDKFYDIFMEVESLTEGNNDGTPERTEVHFGEFEPCVRREVVPVWNIETIKFNCTQFMVPCVDDVYFEHEFMLSGGDERDGYLIHFNEDILEIRHEMEKIIIKAKVETYENWSAFRIAQAEPVMSLGYDFPILSNHRRDTFLRRYAERTGVSLMTKTDLFRRIMELDIQDYIEISDYEIRDTIEEESFGEGMNWFVQDELFPMESRRILLLKFRAVSFGNYLNDAMIRFVVSQMQMEINEYRCVGVME</sequence>
<name>G5IMY6_9FIRM</name>
<keyword evidence="2" id="KW-1185">Reference proteome</keyword>
<dbReference type="AlphaFoldDB" id="G5IMY6"/>
<evidence type="ECO:0008006" key="3">
    <source>
        <dbReference type="Google" id="ProtNLM"/>
    </source>
</evidence>
<dbReference type="EMBL" id="ADLN01000124">
    <property type="protein sequence ID" value="EHI57169.1"/>
    <property type="molecule type" value="Genomic_DNA"/>
</dbReference>